<sequence>MRSVACGSKCLCV</sequence>
<evidence type="ECO:0000313" key="1">
    <source>
        <dbReference type="EMBL" id="MBX42165.1"/>
    </source>
</evidence>
<organism evidence="1">
    <name type="scientific">Rhizophora mucronata</name>
    <name type="common">Asiatic mangrove</name>
    <dbReference type="NCBI Taxonomy" id="61149"/>
    <lineage>
        <taxon>Eukaryota</taxon>
        <taxon>Viridiplantae</taxon>
        <taxon>Streptophyta</taxon>
        <taxon>Embryophyta</taxon>
        <taxon>Tracheophyta</taxon>
        <taxon>Spermatophyta</taxon>
        <taxon>Magnoliopsida</taxon>
        <taxon>eudicotyledons</taxon>
        <taxon>Gunneridae</taxon>
        <taxon>Pentapetalae</taxon>
        <taxon>rosids</taxon>
        <taxon>fabids</taxon>
        <taxon>Malpighiales</taxon>
        <taxon>Rhizophoraceae</taxon>
        <taxon>Rhizophora</taxon>
    </lineage>
</organism>
<name>A0A2P2NI48_RHIMU</name>
<reference evidence="1" key="1">
    <citation type="submission" date="2018-02" db="EMBL/GenBank/DDBJ databases">
        <title>Rhizophora mucronata_Transcriptome.</title>
        <authorList>
            <person name="Meera S.P."/>
            <person name="Sreeshan A."/>
            <person name="Augustine A."/>
        </authorList>
    </citation>
    <scope>NUCLEOTIDE SEQUENCE</scope>
    <source>
        <tissue evidence="1">Leaf</tissue>
    </source>
</reference>
<proteinExistence type="predicted"/>
<protein>
    <submittedName>
        <fullName evidence="1">Uncharacterized protein</fullName>
    </submittedName>
</protein>
<dbReference type="EMBL" id="GGEC01061681">
    <property type="protein sequence ID" value="MBX42165.1"/>
    <property type="molecule type" value="Transcribed_RNA"/>
</dbReference>
<accession>A0A2P2NI48</accession>